<evidence type="ECO:0000313" key="1">
    <source>
        <dbReference type="EMBL" id="KAI8022212.1"/>
    </source>
</evidence>
<organism evidence="1 2">
    <name type="scientific">Camellia lanceoleosa</name>
    <dbReference type="NCBI Taxonomy" id="1840588"/>
    <lineage>
        <taxon>Eukaryota</taxon>
        <taxon>Viridiplantae</taxon>
        <taxon>Streptophyta</taxon>
        <taxon>Embryophyta</taxon>
        <taxon>Tracheophyta</taxon>
        <taxon>Spermatophyta</taxon>
        <taxon>Magnoliopsida</taxon>
        <taxon>eudicotyledons</taxon>
        <taxon>Gunneridae</taxon>
        <taxon>Pentapetalae</taxon>
        <taxon>asterids</taxon>
        <taxon>Ericales</taxon>
        <taxon>Theaceae</taxon>
        <taxon>Camellia</taxon>
    </lineage>
</organism>
<evidence type="ECO:0000313" key="2">
    <source>
        <dbReference type="Proteomes" id="UP001060215"/>
    </source>
</evidence>
<gene>
    <name evidence="1" type="ORF">LOK49_LG03G02823</name>
</gene>
<comment type="caution">
    <text evidence="1">The sequence shown here is derived from an EMBL/GenBank/DDBJ whole genome shotgun (WGS) entry which is preliminary data.</text>
</comment>
<dbReference type="EMBL" id="CM045763">
    <property type="protein sequence ID" value="KAI8022212.1"/>
    <property type="molecule type" value="Genomic_DNA"/>
</dbReference>
<proteinExistence type="predicted"/>
<accession>A0ACC0IBJ8</accession>
<name>A0ACC0IBJ8_9ERIC</name>
<keyword evidence="2" id="KW-1185">Reference proteome</keyword>
<protein>
    <submittedName>
        <fullName evidence="1">B3 domain-containing protein Os04g0386900</fullName>
    </submittedName>
</protein>
<reference evidence="1 2" key="1">
    <citation type="journal article" date="2022" name="Plant J.">
        <title>Chromosome-level genome of Camellia lanceoleosa provides a valuable resource for understanding genome evolution and self-incompatibility.</title>
        <authorList>
            <person name="Gong W."/>
            <person name="Xiao S."/>
            <person name="Wang L."/>
            <person name="Liao Z."/>
            <person name="Chang Y."/>
            <person name="Mo W."/>
            <person name="Hu G."/>
            <person name="Li W."/>
            <person name="Zhao G."/>
            <person name="Zhu H."/>
            <person name="Hu X."/>
            <person name="Ji K."/>
            <person name="Xiang X."/>
            <person name="Song Q."/>
            <person name="Yuan D."/>
            <person name="Jin S."/>
            <person name="Zhang L."/>
        </authorList>
    </citation>
    <scope>NUCLEOTIDE SEQUENCE [LARGE SCALE GENOMIC DNA]</scope>
    <source>
        <strain evidence="1">SQ_2022a</strain>
    </source>
</reference>
<sequence length="156" mass="18048">MGYRKKKKGPEAPAAAKNELEEEEEEEEEIWALSDKPNFSMLLTKTHVRPLCRLFVPTNMHRVLPSIAVPVILTYRGNNWETIYFGDHISKRFDTRWARFVNDNDLRVGDACVFELMECSNTLVRFRVQILRGDFPPELLARVHNGQTSDTAIVIE</sequence>
<dbReference type="Proteomes" id="UP001060215">
    <property type="component" value="Chromosome 6"/>
</dbReference>